<gene>
    <name evidence="8" type="ORF">K7G82_24835</name>
</gene>
<dbReference type="NCBIfam" id="TIGR03506">
    <property type="entry name" value="FlgEFG_subfam"/>
    <property type="match status" value="2"/>
</dbReference>
<dbReference type="Pfam" id="PF22692">
    <property type="entry name" value="LlgE_F_G_D1"/>
    <property type="match status" value="1"/>
</dbReference>
<dbReference type="InterPro" id="IPR053967">
    <property type="entry name" value="LlgE_F_G-like_D1"/>
</dbReference>
<evidence type="ECO:0000259" key="6">
    <source>
        <dbReference type="Pfam" id="PF06429"/>
    </source>
</evidence>
<dbReference type="InterPro" id="IPR020013">
    <property type="entry name" value="Flagellar_FlgE/F/G"/>
</dbReference>
<evidence type="ECO:0000256" key="1">
    <source>
        <dbReference type="ARBA" id="ARBA00004117"/>
    </source>
</evidence>
<dbReference type="Proteomes" id="UP000706039">
    <property type="component" value="Unassembled WGS sequence"/>
</dbReference>
<organism evidence="8 9">
    <name type="scientific">Sphingomonas colocasiae</name>
    <dbReference type="NCBI Taxonomy" id="1848973"/>
    <lineage>
        <taxon>Bacteria</taxon>
        <taxon>Pseudomonadati</taxon>
        <taxon>Pseudomonadota</taxon>
        <taxon>Alphaproteobacteria</taxon>
        <taxon>Sphingomonadales</taxon>
        <taxon>Sphingomonadaceae</taxon>
        <taxon>Sphingomonas</taxon>
    </lineage>
</organism>
<reference evidence="8 9" key="1">
    <citation type="submission" date="2021-08" db="EMBL/GenBank/DDBJ databases">
        <authorList>
            <person name="Tuo L."/>
        </authorList>
    </citation>
    <scope>NUCLEOTIDE SEQUENCE [LARGE SCALE GENOMIC DNA]</scope>
    <source>
        <strain evidence="8 9">JCM 31229</strain>
    </source>
</reference>
<sequence>MSGALEIAAIGMRTQQRALDAIANNVSNMNTPAFKGSELRFSELISAAATQTADARSSRIDPISGVELLLSPLIDAQGKLQSTGDPLDIAIDGTGFMELMGPAGQTMLWRGGKLKILEDGTLATAAGFPLKANISVPEDAATLRIDRSGKVMVTLGDAPDEVELGIINLVKISDPTLIERLAGGVYSVQDETIVTEGGAGEDGLGQLVQASLEQSNVDLNREMVNLIVTQRAYSASAQMLKAADELYSIANNLRS</sequence>
<dbReference type="InterPro" id="IPR037925">
    <property type="entry name" value="FlgE/F/G-like"/>
</dbReference>
<protein>
    <submittedName>
        <fullName evidence="8">Flagellar hook-basal body protein</fullName>
    </submittedName>
</protein>
<evidence type="ECO:0000256" key="3">
    <source>
        <dbReference type="ARBA" id="ARBA00023143"/>
    </source>
</evidence>
<keyword evidence="8" id="KW-0966">Cell projection</keyword>
<name>A0ABS7PW16_9SPHN</name>
<evidence type="ECO:0000259" key="7">
    <source>
        <dbReference type="Pfam" id="PF22692"/>
    </source>
</evidence>
<comment type="similarity">
    <text evidence="2 4">Belongs to the flagella basal body rod proteins family.</text>
</comment>
<keyword evidence="8" id="KW-0969">Cilium</keyword>
<dbReference type="InterPro" id="IPR001444">
    <property type="entry name" value="Flag_bb_rod_N"/>
</dbReference>
<dbReference type="PANTHER" id="PTHR30435:SF19">
    <property type="entry name" value="FLAGELLAR BASAL-BODY ROD PROTEIN FLGG"/>
    <property type="match status" value="1"/>
</dbReference>
<feature type="domain" description="Flagellar basal-body/hook protein C-terminal" evidence="6">
    <location>
        <begin position="209"/>
        <end position="253"/>
    </location>
</feature>
<evidence type="ECO:0000256" key="2">
    <source>
        <dbReference type="ARBA" id="ARBA00009677"/>
    </source>
</evidence>
<accession>A0ABS7PW16</accession>
<dbReference type="Pfam" id="PF00460">
    <property type="entry name" value="Flg_bb_rod"/>
    <property type="match status" value="1"/>
</dbReference>
<evidence type="ECO:0000256" key="4">
    <source>
        <dbReference type="RuleBase" id="RU362116"/>
    </source>
</evidence>
<dbReference type="InterPro" id="IPR010930">
    <property type="entry name" value="Flg_bb/hook_C_dom"/>
</dbReference>
<evidence type="ECO:0000259" key="5">
    <source>
        <dbReference type="Pfam" id="PF00460"/>
    </source>
</evidence>
<dbReference type="SUPFAM" id="SSF117143">
    <property type="entry name" value="Flagellar hook protein flgE"/>
    <property type="match status" value="1"/>
</dbReference>
<dbReference type="RefSeq" id="WP_222992651.1">
    <property type="nucleotide sequence ID" value="NZ_JAINVV010000012.1"/>
</dbReference>
<keyword evidence="8" id="KW-0282">Flagellum</keyword>
<feature type="domain" description="Flagellar hook protein FlgE/F/G-like D1" evidence="7">
    <location>
        <begin position="90"/>
        <end position="153"/>
    </location>
</feature>
<feature type="domain" description="Flagellar basal body rod protein N-terminal" evidence="5">
    <location>
        <begin position="5"/>
        <end position="35"/>
    </location>
</feature>
<keyword evidence="3 4" id="KW-0975">Bacterial flagellum</keyword>
<keyword evidence="9" id="KW-1185">Reference proteome</keyword>
<dbReference type="PANTHER" id="PTHR30435">
    <property type="entry name" value="FLAGELLAR PROTEIN"/>
    <property type="match status" value="1"/>
</dbReference>
<dbReference type="EMBL" id="JAINVV010000012">
    <property type="protein sequence ID" value="MBY8825551.1"/>
    <property type="molecule type" value="Genomic_DNA"/>
</dbReference>
<dbReference type="Pfam" id="PF06429">
    <property type="entry name" value="Flg_bbr_C"/>
    <property type="match status" value="1"/>
</dbReference>
<proteinExistence type="inferred from homology"/>
<comment type="caution">
    <text evidence="8">The sequence shown here is derived from an EMBL/GenBank/DDBJ whole genome shotgun (WGS) entry which is preliminary data.</text>
</comment>
<comment type="subcellular location">
    <subcellularLocation>
        <location evidence="1 4">Bacterial flagellum basal body</location>
    </subcellularLocation>
</comment>
<evidence type="ECO:0000313" key="9">
    <source>
        <dbReference type="Proteomes" id="UP000706039"/>
    </source>
</evidence>
<evidence type="ECO:0000313" key="8">
    <source>
        <dbReference type="EMBL" id="MBY8825551.1"/>
    </source>
</evidence>